<proteinExistence type="inferred from homology"/>
<dbReference type="Proteomes" id="UP001326110">
    <property type="component" value="Chromosome"/>
</dbReference>
<feature type="domain" description="HTH lysR-type" evidence="5">
    <location>
        <begin position="2"/>
        <end position="59"/>
    </location>
</feature>
<dbReference type="Gene3D" id="1.10.10.10">
    <property type="entry name" value="Winged helix-like DNA-binding domain superfamily/Winged helix DNA-binding domain"/>
    <property type="match status" value="1"/>
</dbReference>
<dbReference type="EMBL" id="CP140152">
    <property type="protein sequence ID" value="WQH03925.1"/>
    <property type="molecule type" value="Genomic_DNA"/>
</dbReference>
<evidence type="ECO:0000259" key="5">
    <source>
        <dbReference type="PROSITE" id="PS50931"/>
    </source>
</evidence>
<dbReference type="InterPro" id="IPR000847">
    <property type="entry name" value="LysR_HTH_N"/>
</dbReference>
<sequence length="309" mass="33202">MLDLNDIALFVQVVRSGSFAGAARRLGLPPNTVSRRIQQLEARLNTRLLLRSTRKLTLTSAGQAFHQRCASAVDDLAAASQASMIGSEQPSGVMRVAVPADFFDFFRAQWLAQFMARYPGIRLDFVLSDTRADMITEQIDVAFRGGQPQELGFVSREILAPGSNHLVASPAYLAARGAPNSLQDLAGHDAIGVAHPSGLATWRLAGPDNVEQEVHVPCRFAANTAQAQRKAALAGLGVALLPGALVRLDLHAGRLAPVLPQYSSASFGLHAMYPTRQHLPAVVAALIDLVRDRLNAIHEKKIDAPDNSV</sequence>
<accession>A0ABZ0XW00</accession>
<dbReference type="InterPro" id="IPR058163">
    <property type="entry name" value="LysR-type_TF_proteobact-type"/>
</dbReference>
<reference evidence="6 7" key="1">
    <citation type="submission" date="2023-11" db="EMBL/GenBank/DDBJ databases">
        <title>MicrobeMod: A computational toolkit for identifying prokaryotic methylation and restriction-modification with nanopore sequencing.</title>
        <authorList>
            <person name="Crits-Christoph A."/>
            <person name="Kang S.C."/>
            <person name="Lee H."/>
            <person name="Ostrov N."/>
        </authorList>
    </citation>
    <scope>NUCLEOTIDE SEQUENCE [LARGE SCALE GENOMIC DNA]</scope>
    <source>
        <strain evidence="6 7">ATCC 25935</strain>
    </source>
</reference>
<dbReference type="InterPro" id="IPR036388">
    <property type="entry name" value="WH-like_DNA-bd_sf"/>
</dbReference>
<dbReference type="PANTHER" id="PTHR30537:SF5">
    <property type="entry name" value="HTH-TYPE TRANSCRIPTIONAL ACTIVATOR TTDR-RELATED"/>
    <property type="match status" value="1"/>
</dbReference>
<dbReference type="InterPro" id="IPR005119">
    <property type="entry name" value="LysR_subst-bd"/>
</dbReference>
<dbReference type="GeneID" id="43164895"/>
<dbReference type="Gene3D" id="3.40.190.290">
    <property type="match status" value="1"/>
</dbReference>
<dbReference type="PROSITE" id="PS50931">
    <property type="entry name" value="HTH_LYSR"/>
    <property type="match status" value="1"/>
</dbReference>
<protein>
    <submittedName>
        <fullName evidence="6">LysR family transcriptional regulator</fullName>
    </submittedName>
</protein>
<evidence type="ECO:0000256" key="1">
    <source>
        <dbReference type="ARBA" id="ARBA00009437"/>
    </source>
</evidence>
<dbReference type="SUPFAM" id="SSF46785">
    <property type="entry name" value="Winged helix' DNA-binding domain"/>
    <property type="match status" value="1"/>
</dbReference>
<dbReference type="CDD" id="cd08422">
    <property type="entry name" value="PBP2_CrgA_like"/>
    <property type="match status" value="1"/>
</dbReference>
<evidence type="ECO:0000313" key="7">
    <source>
        <dbReference type="Proteomes" id="UP001326110"/>
    </source>
</evidence>
<keyword evidence="3" id="KW-0238">DNA-binding</keyword>
<dbReference type="Pfam" id="PF00126">
    <property type="entry name" value="HTH_1"/>
    <property type="match status" value="1"/>
</dbReference>
<name>A0ABZ0XW00_9BURK</name>
<dbReference type="Pfam" id="PF03466">
    <property type="entry name" value="LysR_substrate"/>
    <property type="match status" value="1"/>
</dbReference>
<keyword evidence="4" id="KW-0804">Transcription</keyword>
<organism evidence="6 7">
    <name type="scientific">Duganella zoogloeoides</name>
    <dbReference type="NCBI Taxonomy" id="75659"/>
    <lineage>
        <taxon>Bacteria</taxon>
        <taxon>Pseudomonadati</taxon>
        <taxon>Pseudomonadota</taxon>
        <taxon>Betaproteobacteria</taxon>
        <taxon>Burkholderiales</taxon>
        <taxon>Oxalobacteraceae</taxon>
        <taxon>Telluria group</taxon>
        <taxon>Duganella</taxon>
    </lineage>
</organism>
<evidence type="ECO:0000256" key="2">
    <source>
        <dbReference type="ARBA" id="ARBA00023015"/>
    </source>
</evidence>
<evidence type="ECO:0000256" key="3">
    <source>
        <dbReference type="ARBA" id="ARBA00023125"/>
    </source>
</evidence>
<dbReference type="RefSeq" id="WP_019923275.1">
    <property type="nucleotide sequence ID" value="NZ_CP140152.1"/>
</dbReference>
<keyword evidence="7" id="KW-1185">Reference proteome</keyword>
<gene>
    <name evidence="6" type="ORF">SR858_23205</name>
</gene>
<dbReference type="InterPro" id="IPR036390">
    <property type="entry name" value="WH_DNA-bd_sf"/>
</dbReference>
<dbReference type="PANTHER" id="PTHR30537">
    <property type="entry name" value="HTH-TYPE TRANSCRIPTIONAL REGULATOR"/>
    <property type="match status" value="1"/>
</dbReference>
<evidence type="ECO:0000313" key="6">
    <source>
        <dbReference type="EMBL" id="WQH03925.1"/>
    </source>
</evidence>
<evidence type="ECO:0000256" key="4">
    <source>
        <dbReference type="ARBA" id="ARBA00023163"/>
    </source>
</evidence>
<comment type="similarity">
    <text evidence="1">Belongs to the LysR transcriptional regulatory family.</text>
</comment>
<dbReference type="SUPFAM" id="SSF53850">
    <property type="entry name" value="Periplasmic binding protein-like II"/>
    <property type="match status" value="1"/>
</dbReference>
<keyword evidence="2" id="KW-0805">Transcription regulation</keyword>